<sequence length="472" mass="53379">MGCERVDGATRGRMFVRISQLPRSISHLVSVNEVLHFLHCRKLLHYSDYTIRYTTCQALEKNEKKNTVRARRSNVVRRFAHISDSDRDQQFYLHSEIFVISVNKCECILSSCTDPRGPVPRSCYCRKIRFKFQSCTYRRPHINSSLLTGGVRSIGSLLLPYVLATRLKTRATLIQRASRRTEQPGGRRRIINHGLGRQRVLFCGVLDEVYFRKRKNGRTLVEGDILSRRRIIIVVTETKVGWHPKGTIESRNIMITIVISPAARSRKIGPPHERVHMRARCTRLPPSSVNARTDNRYSVTPTLAGDKGLNGRTELRNSEKSTRPKERTGDDDTFLRVSTVRNAKLVPSPSLTAKRCLLGNCRLRPTACPSASTVKAENRAVRDAVPEIYGSPDNEGDPAYSLRTVLCDSAANACNRLVERAVERNPGWSAFLNNRASETLDISSKQRASHAAKRLLATHEYNMGINKSKQAY</sequence>
<keyword evidence="3" id="KW-1185">Reference proteome</keyword>
<organism evidence="2 3">
    <name type="scientific">Trachymyrmex septentrionalis</name>
    <dbReference type="NCBI Taxonomy" id="34720"/>
    <lineage>
        <taxon>Eukaryota</taxon>
        <taxon>Metazoa</taxon>
        <taxon>Ecdysozoa</taxon>
        <taxon>Arthropoda</taxon>
        <taxon>Hexapoda</taxon>
        <taxon>Insecta</taxon>
        <taxon>Pterygota</taxon>
        <taxon>Neoptera</taxon>
        <taxon>Endopterygota</taxon>
        <taxon>Hymenoptera</taxon>
        <taxon>Apocrita</taxon>
        <taxon>Aculeata</taxon>
        <taxon>Formicoidea</taxon>
        <taxon>Formicidae</taxon>
        <taxon>Myrmicinae</taxon>
        <taxon>Trachymyrmex</taxon>
    </lineage>
</organism>
<proteinExistence type="predicted"/>
<accession>A0A195FWM0</accession>
<dbReference type="AlphaFoldDB" id="A0A195FWM0"/>
<dbReference type="EMBL" id="KQ981208">
    <property type="protein sequence ID" value="KYN44826.1"/>
    <property type="molecule type" value="Genomic_DNA"/>
</dbReference>
<evidence type="ECO:0000313" key="2">
    <source>
        <dbReference type="EMBL" id="KYN44826.1"/>
    </source>
</evidence>
<evidence type="ECO:0000313" key="3">
    <source>
        <dbReference type="Proteomes" id="UP000078541"/>
    </source>
</evidence>
<protein>
    <submittedName>
        <fullName evidence="2">Uncharacterized protein</fullName>
    </submittedName>
</protein>
<dbReference type="Proteomes" id="UP000078541">
    <property type="component" value="Unassembled WGS sequence"/>
</dbReference>
<feature type="compositionally biased region" description="Polar residues" evidence="1">
    <location>
        <begin position="285"/>
        <end position="301"/>
    </location>
</feature>
<feature type="region of interest" description="Disordered" evidence="1">
    <location>
        <begin position="285"/>
        <end position="331"/>
    </location>
</feature>
<reference evidence="2 3" key="1">
    <citation type="submission" date="2016-03" db="EMBL/GenBank/DDBJ databases">
        <title>Trachymyrmex septentrionalis WGS genome.</title>
        <authorList>
            <person name="Nygaard S."/>
            <person name="Hu H."/>
            <person name="Boomsma J."/>
            <person name="Zhang G."/>
        </authorList>
    </citation>
    <scope>NUCLEOTIDE SEQUENCE [LARGE SCALE GENOMIC DNA]</scope>
    <source>
        <strain evidence="2">Tsep2-gDNA-1</strain>
        <tissue evidence="2">Whole body</tissue>
    </source>
</reference>
<feature type="compositionally biased region" description="Basic and acidic residues" evidence="1">
    <location>
        <begin position="313"/>
        <end position="331"/>
    </location>
</feature>
<evidence type="ECO:0000256" key="1">
    <source>
        <dbReference type="SAM" id="MobiDB-lite"/>
    </source>
</evidence>
<name>A0A195FWM0_9HYME</name>
<gene>
    <name evidence="2" type="ORF">ALC56_00821</name>
</gene>